<evidence type="ECO:0000259" key="7">
    <source>
        <dbReference type="PROSITE" id="PS51282"/>
    </source>
</evidence>
<dbReference type="Gramene" id="TVU39129">
    <property type="protein sequence ID" value="TVU39129"/>
    <property type="gene ID" value="EJB05_12534"/>
</dbReference>
<evidence type="ECO:0000313" key="8">
    <source>
        <dbReference type="EMBL" id="TVU39129.1"/>
    </source>
</evidence>
<evidence type="ECO:0000256" key="2">
    <source>
        <dbReference type="ARBA" id="ARBA00022723"/>
    </source>
</evidence>
<feature type="compositionally biased region" description="Basic residues" evidence="6">
    <location>
        <begin position="37"/>
        <end position="46"/>
    </location>
</feature>
<dbReference type="GO" id="GO:0016567">
    <property type="term" value="P:protein ubiquitination"/>
    <property type="evidence" value="ECO:0007669"/>
    <property type="project" value="InterPro"/>
</dbReference>
<sequence length="433" mass="45895">MAVYYRYRSGVDTFSVPVAAPTISVADLKRLILGTTRHGHGRTRGRGPRESVALSDARTGEEYADDDALVPRNSTVIVRRVAGPPAETITVAPPSPKATHDDSASSGSRAQDEEDRAISAVIDAARLTWEGHRPSQGGRWHVGRGGAQEQRAPPPAGYVCHRCRVPGHFIQHCPTNGDPRFDFGRASSATHLAAPAPASTVPDGDNGMPPELHCRMCKKVMADAVVTSRCCFDSFCDACIRGRIVAESKCVCGAPARADDLVPNQTLRVTIANMLATRAAAAADNQKSSTGSNDKPTSQSTDASQGSRSQVTAACSEHSDGSASSSTSKIVAAPQPRTTQATAESTHAMACCGYPEQYGCGGPFGLAFYDLFFGGMPLAPDPYMYYGVPFAGGYPVVPAPTGHGRKRMTDGEGRRRQEPGLKRMCRSRSMVAV</sequence>
<feature type="non-terminal residue" evidence="8">
    <location>
        <position position="1"/>
    </location>
</feature>
<name>A0A5J9VSI6_9POAL</name>
<dbReference type="PROSITE" id="PS51282">
    <property type="entry name" value="DWNN"/>
    <property type="match status" value="1"/>
</dbReference>
<dbReference type="GO" id="GO:0005634">
    <property type="term" value="C:nucleus"/>
    <property type="evidence" value="ECO:0007669"/>
    <property type="project" value="UniProtKB-SubCell"/>
</dbReference>
<gene>
    <name evidence="8" type="ORF">EJB05_12534</name>
</gene>
<dbReference type="InterPro" id="IPR014891">
    <property type="entry name" value="DWNN_domain"/>
</dbReference>
<feature type="region of interest" description="Disordered" evidence="6">
    <location>
        <begin position="131"/>
        <end position="150"/>
    </location>
</feature>
<dbReference type="Gene3D" id="4.10.60.10">
    <property type="entry name" value="Zinc finger, CCHC-type"/>
    <property type="match status" value="1"/>
</dbReference>
<evidence type="ECO:0000256" key="1">
    <source>
        <dbReference type="ARBA" id="ARBA00004123"/>
    </source>
</evidence>
<comment type="subcellular location">
    <subcellularLocation>
        <location evidence="1">Nucleus</location>
    </subcellularLocation>
</comment>
<evidence type="ECO:0000256" key="5">
    <source>
        <dbReference type="ARBA" id="ARBA00023242"/>
    </source>
</evidence>
<dbReference type="GO" id="GO:0006511">
    <property type="term" value="P:ubiquitin-dependent protein catabolic process"/>
    <property type="evidence" value="ECO:0007669"/>
    <property type="project" value="TreeGrafter"/>
</dbReference>
<dbReference type="Pfam" id="PF13696">
    <property type="entry name" value="zf-CCHC_2"/>
    <property type="match status" value="1"/>
</dbReference>
<feature type="domain" description="DWNN" evidence="7">
    <location>
        <begin position="3"/>
        <end position="82"/>
    </location>
</feature>
<keyword evidence="5" id="KW-0539">Nucleus</keyword>
<dbReference type="Proteomes" id="UP000324897">
    <property type="component" value="Chromosome 4"/>
</dbReference>
<dbReference type="GO" id="GO:0008270">
    <property type="term" value="F:zinc ion binding"/>
    <property type="evidence" value="ECO:0007669"/>
    <property type="project" value="UniProtKB-KW"/>
</dbReference>
<organism evidence="8 9">
    <name type="scientific">Eragrostis curvula</name>
    <name type="common">weeping love grass</name>
    <dbReference type="NCBI Taxonomy" id="38414"/>
    <lineage>
        <taxon>Eukaryota</taxon>
        <taxon>Viridiplantae</taxon>
        <taxon>Streptophyta</taxon>
        <taxon>Embryophyta</taxon>
        <taxon>Tracheophyta</taxon>
        <taxon>Spermatophyta</taxon>
        <taxon>Magnoliopsida</taxon>
        <taxon>Liliopsida</taxon>
        <taxon>Poales</taxon>
        <taxon>Poaceae</taxon>
        <taxon>PACMAD clade</taxon>
        <taxon>Chloridoideae</taxon>
        <taxon>Eragrostideae</taxon>
        <taxon>Eragrostidinae</taxon>
        <taxon>Eragrostis</taxon>
    </lineage>
</organism>
<evidence type="ECO:0000256" key="4">
    <source>
        <dbReference type="ARBA" id="ARBA00022833"/>
    </source>
</evidence>
<dbReference type="OrthoDB" id="688450at2759"/>
<dbReference type="CDD" id="cd16620">
    <property type="entry name" value="vRING-HC-C4C4_RBBP6"/>
    <property type="match status" value="1"/>
</dbReference>
<comment type="caution">
    <text evidence="8">The sequence shown here is derived from an EMBL/GenBank/DDBJ whole genome shotgun (WGS) entry which is preliminary data.</text>
</comment>
<protein>
    <recommendedName>
        <fullName evidence="7">DWNN domain-containing protein</fullName>
    </recommendedName>
</protein>
<dbReference type="Pfam" id="PF08783">
    <property type="entry name" value="DWNN"/>
    <property type="match status" value="1"/>
</dbReference>
<accession>A0A5J9VSI6</accession>
<evidence type="ECO:0000313" key="9">
    <source>
        <dbReference type="Proteomes" id="UP000324897"/>
    </source>
</evidence>
<keyword evidence="2" id="KW-0479">Metal-binding</keyword>
<dbReference type="SUPFAM" id="SSF57850">
    <property type="entry name" value="RING/U-box"/>
    <property type="match status" value="1"/>
</dbReference>
<dbReference type="EMBL" id="RWGY01000007">
    <property type="protein sequence ID" value="TVU39129.1"/>
    <property type="molecule type" value="Genomic_DNA"/>
</dbReference>
<keyword evidence="9" id="KW-1185">Reference proteome</keyword>
<feature type="region of interest" description="Disordered" evidence="6">
    <location>
        <begin position="37"/>
        <end position="66"/>
    </location>
</feature>
<keyword evidence="4" id="KW-0862">Zinc</keyword>
<feature type="region of interest" description="Disordered" evidence="6">
    <location>
        <begin position="282"/>
        <end position="339"/>
    </location>
</feature>
<reference evidence="8 9" key="1">
    <citation type="journal article" date="2019" name="Sci. Rep.">
        <title>A high-quality genome of Eragrostis curvula grass provides insights into Poaceae evolution and supports new strategies to enhance forage quality.</title>
        <authorList>
            <person name="Carballo J."/>
            <person name="Santos B.A.C.M."/>
            <person name="Zappacosta D."/>
            <person name="Garbus I."/>
            <person name="Selva J.P."/>
            <person name="Gallo C.A."/>
            <person name="Diaz A."/>
            <person name="Albertini E."/>
            <person name="Caccamo M."/>
            <person name="Echenique V."/>
        </authorList>
    </citation>
    <scope>NUCLEOTIDE SEQUENCE [LARGE SCALE GENOMIC DNA]</scope>
    <source>
        <strain evidence="9">cv. Victoria</strain>
        <tissue evidence="8">Leaf</tissue>
    </source>
</reference>
<dbReference type="Gene3D" id="3.10.20.90">
    <property type="entry name" value="Phosphatidylinositol 3-kinase Catalytic Subunit, Chain A, domain 1"/>
    <property type="match status" value="1"/>
</dbReference>
<dbReference type="AlphaFoldDB" id="A0A5J9VSI6"/>
<evidence type="ECO:0000256" key="6">
    <source>
        <dbReference type="SAM" id="MobiDB-lite"/>
    </source>
</evidence>
<feature type="compositionally biased region" description="Polar residues" evidence="6">
    <location>
        <begin position="285"/>
        <end position="313"/>
    </location>
</feature>
<dbReference type="InterPro" id="IPR033489">
    <property type="entry name" value="RBBP6"/>
</dbReference>
<dbReference type="PANTHER" id="PTHR15439">
    <property type="entry name" value="RETINOBLASTOMA-BINDING PROTEIN 6"/>
    <property type="match status" value="1"/>
</dbReference>
<evidence type="ECO:0000256" key="3">
    <source>
        <dbReference type="ARBA" id="ARBA00022771"/>
    </source>
</evidence>
<dbReference type="PANTHER" id="PTHR15439:SF16">
    <property type="entry name" value="OS03G0335100 PROTEIN"/>
    <property type="match status" value="1"/>
</dbReference>
<dbReference type="GO" id="GO:0006397">
    <property type="term" value="P:mRNA processing"/>
    <property type="evidence" value="ECO:0007669"/>
    <property type="project" value="InterPro"/>
</dbReference>
<dbReference type="InterPro" id="IPR025829">
    <property type="entry name" value="Zn_knuckle_CX2CX3GHX4C"/>
</dbReference>
<dbReference type="GO" id="GO:0061630">
    <property type="term" value="F:ubiquitin protein ligase activity"/>
    <property type="evidence" value="ECO:0007669"/>
    <property type="project" value="InterPro"/>
</dbReference>
<keyword evidence="3" id="KW-0863">Zinc-finger</keyword>
<proteinExistence type="predicted"/>
<dbReference type="SMART" id="SM01180">
    <property type="entry name" value="DWNN"/>
    <property type="match status" value="1"/>
</dbReference>
<feature type="region of interest" description="Disordered" evidence="6">
    <location>
        <begin position="85"/>
        <end position="115"/>
    </location>
</feature>